<name>A0A8S1JEI3_9CHLO</name>
<dbReference type="InterPro" id="IPR030476">
    <property type="entry name" value="Pentaxin_CS"/>
</dbReference>
<evidence type="ECO:0000313" key="1">
    <source>
        <dbReference type="EMBL" id="CAD7704323.1"/>
    </source>
</evidence>
<keyword evidence="2" id="KW-1185">Reference proteome</keyword>
<comment type="caution">
    <text evidence="1">The sequence shown here is derived from an EMBL/GenBank/DDBJ whole genome shotgun (WGS) entry which is preliminary data.</text>
</comment>
<dbReference type="EMBL" id="CAJHUC010002753">
    <property type="protein sequence ID" value="CAD7704323.1"/>
    <property type="molecule type" value="Genomic_DNA"/>
</dbReference>
<dbReference type="AlphaFoldDB" id="A0A8S1JEI3"/>
<protein>
    <submittedName>
        <fullName evidence="1">Uncharacterized protein</fullName>
    </submittedName>
</protein>
<dbReference type="Proteomes" id="UP000708148">
    <property type="component" value="Unassembled WGS sequence"/>
</dbReference>
<organism evidence="1 2">
    <name type="scientific">Ostreobium quekettii</name>
    <dbReference type="NCBI Taxonomy" id="121088"/>
    <lineage>
        <taxon>Eukaryota</taxon>
        <taxon>Viridiplantae</taxon>
        <taxon>Chlorophyta</taxon>
        <taxon>core chlorophytes</taxon>
        <taxon>Ulvophyceae</taxon>
        <taxon>TCBD clade</taxon>
        <taxon>Bryopsidales</taxon>
        <taxon>Ostreobineae</taxon>
        <taxon>Ostreobiaceae</taxon>
        <taxon>Ostreobium</taxon>
    </lineage>
</organism>
<reference evidence="1" key="1">
    <citation type="submission" date="2020-12" db="EMBL/GenBank/DDBJ databases">
        <authorList>
            <person name="Iha C."/>
        </authorList>
    </citation>
    <scope>NUCLEOTIDE SEQUENCE</scope>
</reference>
<sequence length="388" mass="41348">MFAERIPRFWTNKKSEAAIICRHRGVFKGRMMHMGKLHPQNNCSAAECFSAFSQATCIVRNEACDIPTLDGLAKAPSSDVETTFGSLEASAIDGERHSVSCRWRSHPSDCNAQAECAFVPLGGANDYTLLVQHVKGAGPSNATAACERWGKCGDTCGESCASCKDCLNMATAISSIMWENGKYREDSTDLIREELQGQSDKLGYTADEGEPTVGVCASIEESFCMSSPEGQCDAEKCQLKDTCVPPAGLKELCSHEGDTDLRTSTPDRVAHLCRTWNTCSGMSGDLSPEDTCTGLGICDAKGGSSPMCSACKTAVAVTLNQTSSHCNESGGDETQTDSGACAVDPSSCVHRIGGIFDLQATCQKWRQAHGMLSEKGGGDFCDVIGAFW</sequence>
<proteinExistence type="predicted"/>
<gene>
    <name evidence="1" type="ORF">OSTQU699_LOCUS9678</name>
</gene>
<accession>A0A8S1JEI3</accession>
<dbReference type="PROSITE" id="PS00289">
    <property type="entry name" value="PTX_1"/>
    <property type="match status" value="1"/>
</dbReference>
<evidence type="ECO:0000313" key="2">
    <source>
        <dbReference type="Proteomes" id="UP000708148"/>
    </source>
</evidence>